<dbReference type="GO" id="GO:0003677">
    <property type="term" value="F:DNA binding"/>
    <property type="evidence" value="ECO:0007669"/>
    <property type="project" value="UniProtKB-KW"/>
</dbReference>
<sequence length="333" mass="38699">MELEYSLLWESALGIAAVTNTPLVDTLEKQNEFEKYSAIMSSELRLELDYVEKNNTWKSLLQLLHSYESSSSDLGNFIGYINHLPEVELRYICLPYLGIDFQEKRKLTAEGDRDSIQFMMKKTEENSFFPGYINFISQVPIAELRTHLINVISLWHEVVIESQSSHVNAILKSDCDEKNSMIEKFTSEEFVSWVTGGIDYIPEPSVHTVLLIPQITYRPWTIVSDIEEMKVFYYPVADGNIHPTDTYLPSTILIQKYKALGDEVRLRIIKLLSERDHSLKEITETLELGKSTAHHHLKILRTATLVEIKNSKYRLKERSINWLSRELDFYLKK</sequence>
<dbReference type="CDD" id="cd00090">
    <property type="entry name" value="HTH_ARSR"/>
    <property type="match status" value="1"/>
</dbReference>
<comment type="caution">
    <text evidence="5">The sequence shown here is derived from an EMBL/GenBank/DDBJ whole genome shotgun (WGS) entry which is preliminary data.</text>
</comment>
<dbReference type="InterPro" id="IPR036388">
    <property type="entry name" value="WH-like_DNA-bd_sf"/>
</dbReference>
<dbReference type="AlphaFoldDB" id="A0A927MKK4"/>
<evidence type="ECO:0000256" key="2">
    <source>
        <dbReference type="ARBA" id="ARBA00023125"/>
    </source>
</evidence>
<evidence type="ECO:0000259" key="4">
    <source>
        <dbReference type="PROSITE" id="PS50987"/>
    </source>
</evidence>
<dbReference type="Gene3D" id="1.10.10.10">
    <property type="entry name" value="Winged helix-like DNA-binding domain superfamily/Winged helix DNA-binding domain"/>
    <property type="match status" value="1"/>
</dbReference>
<dbReference type="InterPro" id="IPR051081">
    <property type="entry name" value="HTH_MetalResp_TranReg"/>
</dbReference>
<dbReference type="InterPro" id="IPR011991">
    <property type="entry name" value="ArsR-like_HTH"/>
</dbReference>
<feature type="domain" description="HTH arsR-type" evidence="4">
    <location>
        <begin position="244"/>
        <end position="333"/>
    </location>
</feature>
<keyword evidence="2 5" id="KW-0238">DNA-binding</keyword>
<dbReference type="InterPro" id="IPR036390">
    <property type="entry name" value="WH_DNA-bd_sf"/>
</dbReference>
<keyword evidence="6" id="KW-1185">Reference proteome</keyword>
<dbReference type="PROSITE" id="PS50987">
    <property type="entry name" value="HTH_ARSR_2"/>
    <property type="match status" value="1"/>
</dbReference>
<reference evidence="5" key="1">
    <citation type="submission" date="2020-10" db="EMBL/GenBank/DDBJ databases">
        <title>Genomic Encyclopedia of Type Strains, Phase IV (KMG-IV): sequencing the most valuable type-strain genomes for metagenomic binning, comparative biology and taxonomic classification.</title>
        <authorList>
            <person name="Goeker M."/>
        </authorList>
    </citation>
    <scope>NUCLEOTIDE SEQUENCE</scope>
    <source>
        <strain evidence="5">DSM 13886</strain>
    </source>
</reference>
<protein>
    <submittedName>
        <fullName evidence="5">DNA-binding transcriptional ArsR family regulator</fullName>
    </submittedName>
</protein>
<dbReference type="PRINTS" id="PR00778">
    <property type="entry name" value="HTHARSR"/>
</dbReference>
<dbReference type="GO" id="GO:0003700">
    <property type="term" value="F:DNA-binding transcription factor activity"/>
    <property type="evidence" value="ECO:0007669"/>
    <property type="project" value="InterPro"/>
</dbReference>
<dbReference type="Pfam" id="PF01022">
    <property type="entry name" value="HTH_5"/>
    <property type="match status" value="1"/>
</dbReference>
<proteinExistence type="predicted"/>
<organism evidence="5 6">
    <name type="scientific">Sporosarcina limicola</name>
    <dbReference type="NCBI Taxonomy" id="34101"/>
    <lineage>
        <taxon>Bacteria</taxon>
        <taxon>Bacillati</taxon>
        <taxon>Bacillota</taxon>
        <taxon>Bacilli</taxon>
        <taxon>Bacillales</taxon>
        <taxon>Caryophanaceae</taxon>
        <taxon>Sporosarcina</taxon>
    </lineage>
</organism>
<name>A0A927MKK4_9BACL</name>
<dbReference type="SMART" id="SM00418">
    <property type="entry name" value="HTH_ARSR"/>
    <property type="match status" value="1"/>
</dbReference>
<evidence type="ECO:0000313" key="5">
    <source>
        <dbReference type="EMBL" id="MBE1556090.1"/>
    </source>
</evidence>
<dbReference type="SUPFAM" id="SSF46785">
    <property type="entry name" value="Winged helix' DNA-binding domain"/>
    <property type="match status" value="1"/>
</dbReference>
<dbReference type="InterPro" id="IPR001845">
    <property type="entry name" value="HTH_ArsR_DNA-bd_dom"/>
</dbReference>
<evidence type="ECO:0000256" key="3">
    <source>
        <dbReference type="ARBA" id="ARBA00023163"/>
    </source>
</evidence>
<accession>A0A927MKK4</accession>
<dbReference type="EMBL" id="JADBEL010000021">
    <property type="protein sequence ID" value="MBE1556090.1"/>
    <property type="molecule type" value="Genomic_DNA"/>
</dbReference>
<evidence type="ECO:0000313" key="6">
    <source>
        <dbReference type="Proteomes" id="UP000658225"/>
    </source>
</evidence>
<gene>
    <name evidence="5" type="ORF">H4683_003211</name>
</gene>
<keyword evidence="1" id="KW-0805">Transcription regulation</keyword>
<dbReference type="PANTHER" id="PTHR33154">
    <property type="entry name" value="TRANSCRIPTIONAL REGULATOR, ARSR FAMILY"/>
    <property type="match status" value="1"/>
</dbReference>
<dbReference type="Proteomes" id="UP000658225">
    <property type="component" value="Unassembled WGS sequence"/>
</dbReference>
<keyword evidence="3" id="KW-0804">Transcription</keyword>
<dbReference type="PANTHER" id="PTHR33154:SF18">
    <property type="entry name" value="ARSENICAL RESISTANCE OPERON REPRESSOR"/>
    <property type="match status" value="1"/>
</dbReference>
<evidence type="ECO:0000256" key="1">
    <source>
        <dbReference type="ARBA" id="ARBA00023015"/>
    </source>
</evidence>